<feature type="compositionally biased region" description="Polar residues" evidence="3">
    <location>
        <begin position="1174"/>
        <end position="1185"/>
    </location>
</feature>
<keyword evidence="2" id="KW-0677">Repeat</keyword>
<dbReference type="CDD" id="cd00882">
    <property type="entry name" value="Ras_like_GTPase"/>
    <property type="match status" value="1"/>
</dbReference>
<dbReference type="GO" id="GO:0003924">
    <property type="term" value="F:GTPase activity"/>
    <property type="evidence" value="ECO:0007669"/>
    <property type="project" value="InterPro"/>
</dbReference>
<protein>
    <recommendedName>
        <fullName evidence="9">Rho-GAP domain-containing protein</fullName>
    </recommendedName>
</protein>
<dbReference type="PANTHER" id="PTHR46005">
    <property type="entry name" value="RHO GTPASE-ACTIVATING PROTEIN 190"/>
    <property type="match status" value="1"/>
</dbReference>
<keyword evidence="1" id="KW-0343">GTPase activation</keyword>
<dbReference type="PANTHER" id="PTHR46005:SF4">
    <property type="entry name" value="RHO GTPASE-ACTIVATING PROTEIN 190"/>
    <property type="match status" value="1"/>
</dbReference>
<evidence type="ECO:0000259" key="5">
    <source>
        <dbReference type="PROSITE" id="PS51852"/>
    </source>
</evidence>
<sequence>MARKTEGRIINVSVIGLSGTEREKGQYGVGKSCLCNRFIHQITDKYHLEHISVLSQSDFAGRVINNDHFLFWGETTRTDEGNIYTFQVVEQTEFIDDVSFQPFKTGRTEPYLKRSISTKVQSAEKLMYICKDQLGMETDNSYEQKLMPEGRLIIDGFLCCFDVSMVPQRSCEKQVEFVASLLTAALKTKKPVVLVTTKHDDSDEQMLRETERLLNRREIKNCVQLVETSAHKNVNVDAAFMLLAHMIDRTKTRFKILPYVEAARQNEIGCQVAAEAYQHLLQTHVLNPGASWNTCLRQFKLEQAFCHYVDLFGTEKAHREFLRHIKDMHDDQITIREKRYLHQLPHLLKLYFPDLENIADRGWGALQQTLKNHPEFHKHFVEVCLPGESWKSKDAFVNSEDEKRIPFDLLSSSEAEICFRNHLNDLQIQHKKKELRHQFKKLLEETTQVSVGRPLTETYVFLVSKECYAGLTESERCAVYEDHQQELRSQAQRSFHELLWEHSDLFLTFTATQRFTHDDLSLINQALHQDERYQRLSRMEEERKVMILNHLGFLQCPSRDRCYYRDECVDNQLVQILEGLGGRSDMKDDESLADEPVRNSNLNLVILGKDGLATTLNHYIRSLCCDDEYTHRGVVYGLDYRPVDGDVSREQNALVTSSFKPHGCICVFNSEATLDYVQNSLEQSLLLYPERDPPMQGIPVVLMQASLTGLSQKRVEILQDRAQQLAIRDSELQTALETIIFRTIIGLESSSQCPLRITMCIMCGDPFPLKVPLGPLLKSEGLQIGPENPYSLTLQAYLESHRQPVEVEVTSYHGRPPLSYRSPKHGYILVYSAQRRASMNTLRSFASRLPAVPKLIIAVADSDGAAHLFFKDCSSQVLIREGNQLADELGALFMTTTATFTQQTAAYLPFFREVLDLREQSEAACLAPIEEPCPPAYEDSRSTYMDKRPPAPLPKYYDAGQTRSNTSNSQSTDSEPVYDQPNLYQSHYSDSEHERASSASPPATDDIYCEVQSQEQLVKPSFVFTRRNINKAWALNDQQRPKIKGHASFIHKQTSCSEDDACCLDSSDFKKDIEASQLYQEGIKLQCSHKDFSRAASSDSISSLQSQSSKAFASFSNGQVYAPLAVPEPVEIADYSLVKDAVTCEEMDRDYALVDDALPPGQLHRIFSAKTPVRYQTDSGDSDSSPVGWKKESRGQKRDKLIECSHLKSYRKTRSGREVSDSKRVLRQYHGASVENSSSQSDESDTADELNQKQKQKASHASPRTNQAQSSYVANTLVSGGDLAVSSEGHNDETLYESVMHFKTLPLAPESDSNDNSRWSDRFRSFRTLKEPGKQRKKEERKRLKEEGKKSRETQKSKWKKKDGKTPVPAQKCCLEDFLSSLSNPLVPLFVEKCVNYIEAEGMNTEGIYRIPGNRGQGELFINKFKEDPNVDIAALEIPVNAVATVLKSFFNDLTEPLVPTFLHDELIEAAGMPDKSSRLLMLRGVVKKLPEQNLEVLKFLICHLYRVSERHAENNMDAKNLSRCWWPTILRMEFSSYESMLRNSSYPEDIVLSLIEQCSFFFLGGDEV</sequence>
<dbReference type="InterPro" id="IPR051978">
    <property type="entry name" value="Rho-GAP_domain"/>
</dbReference>
<dbReference type="GO" id="GO:0005829">
    <property type="term" value="C:cytosol"/>
    <property type="evidence" value="ECO:0007669"/>
    <property type="project" value="TreeGrafter"/>
</dbReference>
<feature type="region of interest" description="Disordered" evidence="3">
    <location>
        <begin position="1307"/>
        <end position="1368"/>
    </location>
</feature>
<dbReference type="Pfam" id="PF00620">
    <property type="entry name" value="RhoGAP"/>
    <property type="match status" value="1"/>
</dbReference>
<name>A0A2T7PKU3_POMCA</name>
<feature type="region of interest" description="Disordered" evidence="3">
    <location>
        <begin position="1169"/>
        <end position="1195"/>
    </location>
</feature>
<feature type="domain" description="PG1 pseudoGTPase" evidence="5">
    <location>
        <begin position="596"/>
        <end position="775"/>
    </location>
</feature>
<organism evidence="7 8">
    <name type="scientific">Pomacea canaliculata</name>
    <name type="common">Golden apple snail</name>
    <dbReference type="NCBI Taxonomy" id="400727"/>
    <lineage>
        <taxon>Eukaryota</taxon>
        <taxon>Metazoa</taxon>
        <taxon>Spiralia</taxon>
        <taxon>Lophotrochozoa</taxon>
        <taxon>Mollusca</taxon>
        <taxon>Gastropoda</taxon>
        <taxon>Caenogastropoda</taxon>
        <taxon>Architaenioglossa</taxon>
        <taxon>Ampullarioidea</taxon>
        <taxon>Ampullariidae</taxon>
        <taxon>Pomacea</taxon>
    </lineage>
</organism>
<dbReference type="InterPro" id="IPR027417">
    <property type="entry name" value="P-loop_NTPase"/>
</dbReference>
<feature type="domain" description="PG2 pseudoGTPase" evidence="6">
    <location>
        <begin position="756"/>
        <end position="920"/>
    </location>
</feature>
<dbReference type="STRING" id="400727.A0A2T7PKU3"/>
<dbReference type="InterPro" id="IPR036517">
    <property type="entry name" value="FF_domain_sf"/>
</dbReference>
<evidence type="ECO:0000313" key="7">
    <source>
        <dbReference type="EMBL" id="PVD34051.1"/>
    </source>
</evidence>
<reference evidence="7 8" key="1">
    <citation type="submission" date="2018-04" db="EMBL/GenBank/DDBJ databases">
        <title>The genome of golden apple snail Pomacea canaliculata provides insight into stress tolerance and invasive adaptation.</title>
        <authorList>
            <person name="Liu C."/>
            <person name="Liu B."/>
            <person name="Ren Y."/>
            <person name="Zhang Y."/>
            <person name="Wang H."/>
            <person name="Li S."/>
            <person name="Jiang F."/>
            <person name="Yin L."/>
            <person name="Zhang G."/>
            <person name="Qian W."/>
            <person name="Fan W."/>
        </authorList>
    </citation>
    <scope>NUCLEOTIDE SEQUENCE [LARGE SCALE GENOMIC DNA]</scope>
    <source>
        <strain evidence="7">SZHN2017</strain>
        <tissue evidence="7">Muscle</tissue>
    </source>
</reference>
<dbReference type="SUPFAM" id="SSF52540">
    <property type="entry name" value="P-loop containing nucleoside triphosphate hydrolases"/>
    <property type="match status" value="1"/>
</dbReference>
<dbReference type="InterPro" id="IPR057284">
    <property type="entry name" value="FF_RHG35_4th"/>
</dbReference>
<dbReference type="InterPro" id="IPR032835">
    <property type="entry name" value="RhoGAP-FF1"/>
</dbReference>
<feature type="region of interest" description="Disordered" evidence="3">
    <location>
        <begin position="1230"/>
        <end position="1270"/>
    </location>
</feature>
<dbReference type="InterPro" id="IPR001806">
    <property type="entry name" value="Small_GTPase"/>
</dbReference>
<dbReference type="InterPro" id="IPR045786">
    <property type="entry name" value="RhoGAP_pG1_pG2"/>
</dbReference>
<dbReference type="InterPro" id="IPR008936">
    <property type="entry name" value="Rho_GTPase_activation_prot"/>
</dbReference>
<dbReference type="OrthoDB" id="9994905at2759"/>
<feature type="compositionally biased region" description="Basic and acidic residues" evidence="3">
    <location>
        <begin position="1318"/>
        <end position="1356"/>
    </location>
</feature>
<dbReference type="InterPro" id="IPR002713">
    <property type="entry name" value="FF_domain"/>
</dbReference>
<evidence type="ECO:0000256" key="2">
    <source>
        <dbReference type="ARBA" id="ARBA00022737"/>
    </source>
</evidence>
<dbReference type="Proteomes" id="UP000245119">
    <property type="component" value="Linkage Group LG3"/>
</dbReference>
<gene>
    <name evidence="7" type="ORF">C0Q70_05313</name>
</gene>
<dbReference type="GO" id="GO:0005525">
    <property type="term" value="F:GTP binding"/>
    <property type="evidence" value="ECO:0007669"/>
    <property type="project" value="InterPro"/>
</dbReference>
<dbReference type="Pfam" id="PF19518">
    <property type="entry name" value="RhoGAP_pG1_pG2"/>
    <property type="match status" value="2"/>
</dbReference>
<dbReference type="SUPFAM" id="SSF48350">
    <property type="entry name" value="GTPase activation domain, GAP"/>
    <property type="match status" value="1"/>
</dbReference>
<evidence type="ECO:0000313" key="8">
    <source>
        <dbReference type="Proteomes" id="UP000245119"/>
    </source>
</evidence>
<dbReference type="Gene3D" id="1.10.10.440">
    <property type="entry name" value="FF domain"/>
    <property type="match status" value="2"/>
</dbReference>
<keyword evidence="8" id="KW-1185">Reference proteome</keyword>
<dbReference type="PROSITE" id="PS50238">
    <property type="entry name" value="RHOGAP"/>
    <property type="match status" value="1"/>
</dbReference>
<dbReference type="GO" id="GO:0050770">
    <property type="term" value="P:regulation of axonogenesis"/>
    <property type="evidence" value="ECO:0007669"/>
    <property type="project" value="TreeGrafter"/>
</dbReference>
<dbReference type="InterPro" id="IPR039007">
    <property type="entry name" value="pG1"/>
</dbReference>
<accession>A0A2T7PKU3</accession>
<dbReference type="InterPro" id="IPR039006">
    <property type="entry name" value="RhoGAP_pG2"/>
</dbReference>
<dbReference type="Gene3D" id="1.10.555.10">
    <property type="entry name" value="Rho GTPase activation protein"/>
    <property type="match status" value="1"/>
</dbReference>
<dbReference type="Pfam" id="PF16512">
    <property type="entry name" value="RhoGAP-FF1"/>
    <property type="match status" value="1"/>
</dbReference>
<evidence type="ECO:0008006" key="9">
    <source>
        <dbReference type="Google" id="ProtNLM"/>
    </source>
</evidence>
<dbReference type="InterPro" id="IPR000198">
    <property type="entry name" value="RhoGAP_dom"/>
</dbReference>
<dbReference type="Gene3D" id="3.40.50.300">
    <property type="entry name" value="P-loop containing nucleotide triphosphate hydrolases"/>
    <property type="match status" value="1"/>
</dbReference>
<proteinExistence type="predicted"/>
<feature type="domain" description="Rho-GAP" evidence="4">
    <location>
        <begin position="1373"/>
        <end position="1563"/>
    </location>
</feature>
<dbReference type="PROSITE" id="PS51852">
    <property type="entry name" value="PG1"/>
    <property type="match status" value="1"/>
</dbReference>
<feature type="compositionally biased region" description="Low complexity" evidence="3">
    <location>
        <begin position="961"/>
        <end position="974"/>
    </location>
</feature>
<dbReference type="Pfam" id="PF00071">
    <property type="entry name" value="Ras"/>
    <property type="match status" value="1"/>
</dbReference>
<evidence type="ECO:0000256" key="3">
    <source>
        <dbReference type="SAM" id="MobiDB-lite"/>
    </source>
</evidence>
<dbReference type="CDD" id="cd22207">
    <property type="entry name" value="pseudoGTPaseD_p190RhoGAP"/>
    <property type="match status" value="1"/>
</dbReference>
<evidence type="ECO:0000259" key="4">
    <source>
        <dbReference type="PROSITE" id="PS50238"/>
    </source>
</evidence>
<evidence type="ECO:0000256" key="1">
    <source>
        <dbReference type="ARBA" id="ARBA00022468"/>
    </source>
</evidence>
<dbReference type="SMART" id="SM00441">
    <property type="entry name" value="FF"/>
    <property type="match status" value="3"/>
</dbReference>
<dbReference type="GO" id="GO:0008361">
    <property type="term" value="P:regulation of cell size"/>
    <property type="evidence" value="ECO:0007669"/>
    <property type="project" value="TreeGrafter"/>
</dbReference>
<feature type="compositionally biased region" description="Basic and acidic residues" evidence="3">
    <location>
        <begin position="938"/>
        <end position="949"/>
    </location>
</feature>
<evidence type="ECO:0000259" key="6">
    <source>
        <dbReference type="PROSITE" id="PS51853"/>
    </source>
</evidence>
<dbReference type="GO" id="GO:0007266">
    <property type="term" value="P:Rho protein signal transduction"/>
    <property type="evidence" value="ECO:0007669"/>
    <property type="project" value="TreeGrafter"/>
</dbReference>
<dbReference type="Pfam" id="PF23083">
    <property type="entry name" value="FF_RHG35_4th"/>
    <property type="match status" value="1"/>
</dbReference>
<dbReference type="EMBL" id="PZQS01000003">
    <property type="protein sequence ID" value="PVD34051.1"/>
    <property type="molecule type" value="Genomic_DNA"/>
</dbReference>
<dbReference type="SMART" id="SM00324">
    <property type="entry name" value="RhoGAP"/>
    <property type="match status" value="1"/>
</dbReference>
<comment type="caution">
    <text evidence="7">The sequence shown here is derived from an EMBL/GenBank/DDBJ whole genome shotgun (WGS) entry which is preliminary data.</text>
</comment>
<dbReference type="GO" id="GO:0005096">
    <property type="term" value="F:GTPase activator activity"/>
    <property type="evidence" value="ECO:0007669"/>
    <property type="project" value="UniProtKB-KW"/>
</dbReference>
<dbReference type="PROSITE" id="PS51853">
    <property type="entry name" value="PG2"/>
    <property type="match status" value="1"/>
</dbReference>
<feature type="region of interest" description="Disordered" evidence="3">
    <location>
        <begin position="936"/>
        <end position="1004"/>
    </location>
</feature>